<dbReference type="RefSeq" id="WP_146957921.1">
    <property type="nucleotide sequence ID" value="NZ_CP042467.1"/>
</dbReference>
<dbReference type="PANTHER" id="PTHR45663:SF11">
    <property type="entry name" value="GEO12009P1"/>
    <property type="match status" value="1"/>
</dbReference>
<reference evidence="6 7" key="1">
    <citation type="submission" date="2019-08" db="EMBL/GenBank/DDBJ databases">
        <authorList>
            <person name="Liang Q."/>
        </authorList>
    </citation>
    <scope>NUCLEOTIDE SEQUENCE [LARGE SCALE GENOMIC DNA]</scope>
    <source>
        <strain evidence="6 7">V1718</strain>
    </source>
</reference>
<dbReference type="PANTHER" id="PTHR45663">
    <property type="entry name" value="GEO12009P1"/>
    <property type="match status" value="1"/>
</dbReference>
<dbReference type="InterPro" id="IPR013766">
    <property type="entry name" value="Thioredoxin_domain"/>
</dbReference>
<keyword evidence="2" id="KW-0249">Electron transport</keyword>
<evidence type="ECO:0000256" key="1">
    <source>
        <dbReference type="ARBA" id="ARBA00022448"/>
    </source>
</evidence>
<evidence type="ECO:0000259" key="5">
    <source>
        <dbReference type="PROSITE" id="PS51352"/>
    </source>
</evidence>
<dbReference type="SUPFAM" id="SSF52833">
    <property type="entry name" value="Thioredoxin-like"/>
    <property type="match status" value="1"/>
</dbReference>
<accession>A0A5B8XLF7</accession>
<dbReference type="InterPro" id="IPR036249">
    <property type="entry name" value="Thioredoxin-like_sf"/>
</dbReference>
<organism evidence="6 7">
    <name type="scientific">Microvenator marinus</name>
    <dbReference type="NCBI Taxonomy" id="2600177"/>
    <lineage>
        <taxon>Bacteria</taxon>
        <taxon>Deltaproteobacteria</taxon>
        <taxon>Bradymonadales</taxon>
        <taxon>Microvenatoraceae</taxon>
        <taxon>Microvenator</taxon>
    </lineage>
</organism>
<evidence type="ECO:0000313" key="7">
    <source>
        <dbReference type="Proteomes" id="UP000321595"/>
    </source>
</evidence>
<dbReference type="Proteomes" id="UP000321595">
    <property type="component" value="Chromosome"/>
</dbReference>
<dbReference type="GO" id="GO:0015035">
    <property type="term" value="F:protein-disulfide reductase activity"/>
    <property type="evidence" value="ECO:0007669"/>
    <property type="project" value="UniProtKB-ARBA"/>
</dbReference>
<dbReference type="FunFam" id="3.40.30.10:FF:000001">
    <property type="entry name" value="Thioredoxin"/>
    <property type="match status" value="1"/>
</dbReference>
<proteinExistence type="predicted"/>
<keyword evidence="3" id="KW-1015">Disulfide bond</keyword>
<keyword evidence="7" id="KW-1185">Reference proteome</keyword>
<dbReference type="PROSITE" id="PS00194">
    <property type="entry name" value="THIOREDOXIN_1"/>
    <property type="match status" value="1"/>
</dbReference>
<keyword evidence="4" id="KW-0676">Redox-active center</keyword>
<dbReference type="PRINTS" id="PR00421">
    <property type="entry name" value="THIOREDOXIN"/>
</dbReference>
<evidence type="ECO:0000256" key="2">
    <source>
        <dbReference type="ARBA" id="ARBA00022982"/>
    </source>
</evidence>
<dbReference type="OrthoDB" id="9803916at2"/>
<evidence type="ECO:0000256" key="4">
    <source>
        <dbReference type="ARBA" id="ARBA00023284"/>
    </source>
</evidence>
<protein>
    <submittedName>
        <fullName evidence="6">Tetratricopeptide repeat protein</fullName>
    </submittedName>
</protein>
<dbReference type="InterPro" id="IPR011990">
    <property type="entry name" value="TPR-like_helical_dom_sf"/>
</dbReference>
<dbReference type="Gene3D" id="3.40.30.10">
    <property type="entry name" value="Glutaredoxin"/>
    <property type="match status" value="1"/>
</dbReference>
<gene>
    <name evidence="6" type="ORF">FRD01_04220</name>
</gene>
<dbReference type="InterPro" id="IPR017937">
    <property type="entry name" value="Thioredoxin_CS"/>
</dbReference>
<dbReference type="Gene3D" id="1.25.40.10">
    <property type="entry name" value="Tetratricopeptide repeat domain"/>
    <property type="match status" value="1"/>
</dbReference>
<dbReference type="PROSITE" id="PS51352">
    <property type="entry name" value="THIOREDOXIN_2"/>
    <property type="match status" value="1"/>
</dbReference>
<dbReference type="Pfam" id="PF14561">
    <property type="entry name" value="TPR_20"/>
    <property type="match status" value="1"/>
</dbReference>
<dbReference type="CDD" id="cd02956">
    <property type="entry name" value="ybbN"/>
    <property type="match status" value="1"/>
</dbReference>
<dbReference type="KEGG" id="bbae:FRD01_04220"/>
<dbReference type="AlphaFoldDB" id="A0A5B8XLF7"/>
<evidence type="ECO:0000313" key="6">
    <source>
        <dbReference type="EMBL" id="QED26464.1"/>
    </source>
</evidence>
<sequence>MNVIEVSDQTFEADVIRRSYEVPVVVDFWAPWCGPCRVLGPVLEGLANESKGDWVLAKIDTDANQAKAQEYRIQGIPNVKAFVNGKVVDEFSGALPKHMIEQWLAKVIPSASDKELAAARGYLADHQLAKARAIFERLNQAEDRNLEAMIGLAEVAIGECLDGEEAKFSEALGILESITDAEEALIEQDFARVWLLVEGYRQLSAARERWGGDPRTSLSKEIESSPRDPEFRWMMAMIEGAAGEKERALQHLLEIVKFNRGFRDDGARVAMVRIFKILGDDDPLTHRYRQELGRWLY</sequence>
<dbReference type="GO" id="GO:0005737">
    <property type="term" value="C:cytoplasm"/>
    <property type="evidence" value="ECO:0007669"/>
    <property type="project" value="TreeGrafter"/>
</dbReference>
<dbReference type="EMBL" id="CP042467">
    <property type="protein sequence ID" value="QED26464.1"/>
    <property type="molecule type" value="Genomic_DNA"/>
</dbReference>
<dbReference type="Pfam" id="PF00085">
    <property type="entry name" value="Thioredoxin"/>
    <property type="match status" value="1"/>
</dbReference>
<name>A0A5B8XLF7_9DELT</name>
<dbReference type="GO" id="GO:0006950">
    <property type="term" value="P:response to stress"/>
    <property type="evidence" value="ECO:0007669"/>
    <property type="project" value="UniProtKB-ARBA"/>
</dbReference>
<evidence type="ECO:0000256" key="3">
    <source>
        <dbReference type="ARBA" id="ARBA00023157"/>
    </source>
</evidence>
<keyword evidence="1" id="KW-0813">Transport</keyword>
<feature type="domain" description="Thioredoxin" evidence="5">
    <location>
        <begin position="1"/>
        <end position="109"/>
    </location>
</feature>